<dbReference type="OrthoDB" id="9802264at2"/>
<dbReference type="AlphaFoldDB" id="A0A6H9WM65"/>
<dbReference type="SUPFAM" id="SSF52540">
    <property type="entry name" value="P-loop containing nucleoside triphosphate hydrolases"/>
    <property type="match status" value="1"/>
</dbReference>
<dbReference type="InterPro" id="IPR015854">
    <property type="entry name" value="ABC_transpr_LolD-like"/>
</dbReference>
<evidence type="ECO:0000313" key="3">
    <source>
        <dbReference type="Proteomes" id="UP000431744"/>
    </source>
</evidence>
<dbReference type="GO" id="GO:0005886">
    <property type="term" value="C:plasma membrane"/>
    <property type="evidence" value="ECO:0007669"/>
    <property type="project" value="TreeGrafter"/>
</dbReference>
<feature type="domain" description="ABC transporter" evidence="1">
    <location>
        <begin position="15"/>
        <end position="254"/>
    </location>
</feature>
<evidence type="ECO:0000259" key="1">
    <source>
        <dbReference type="PROSITE" id="PS50893"/>
    </source>
</evidence>
<evidence type="ECO:0000313" key="2">
    <source>
        <dbReference type="EMBL" id="KAB1649946.1"/>
    </source>
</evidence>
<dbReference type="InterPro" id="IPR003439">
    <property type="entry name" value="ABC_transporter-like_ATP-bd"/>
</dbReference>
<dbReference type="GO" id="GO:0022857">
    <property type="term" value="F:transmembrane transporter activity"/>
    <property type="evidence" value="ECO:0007669"/>
    <property type="project" value="TreeGrafter"/>
</dbReference>
<dbReference type="Pfam" id="PF00005">
    <property type="entry name" value="ABC_tran"/>
    <property type="match status" value="1"/>
</dbReference>
<dbReference type="PROSITE" id="PS50893">
    <property type="entry name" value="ABC_TRANSPORTER_2"/>
    <property type="match status" value="1"/>
</dbReference>
<keyword evidence="2" id="KW-0547">Nucleotide-binding</keyword>
<protein>
    <submittedName>
        <fullName evidence="2">ATP-binding cassette domain-containing protein</fullName>
    </submittedName>
</protein>
<dbReference type="GO" id="GO:0016887">
    <property type="term" value="F:ATP hydrolysis activity"/>
    <property type="evidence" value="ECO:0007669"/>
    <property type="project" value="InterPro"/>
</dbReference>
<dbReference type="InterPro" id="IPR027417">
    <property type="entry name" value="P-loop_NTPase"/>
</dbReference>
<dbReference type="Gene3D" id="3.40.50.300">
    <property type="entry name" value="P-loop containing nucleotide triphosphate hydrolases"/>
    <property type="match status" value="1"/>
</dbReference>
<dbReference type="RefSeq" id="WP_158028530.1">
    <property type="nucleotide sequence ID" value="NZ_BMHG01000001.1"/>
</dbReference>
<dbReference type="EMBL" id="WBJY01000001">
    <property type="protein sequence ID" value="KAB1649946.1"/>
    <property type="molecule type" value="Genomic_DNA"/>
</dbReference>
<dbReference type="Proteomes" id="UP000431744">
    <property type="component" value="Unassembled WGS sequence"/>
</dbReference>
<dbReference type="PANTHER" id="PTHR24220:SF685">
    <property type="entry name" value="ABC TRANSPORTER RELATED"/>
    <property type="match status" value="1"/>
</dbReference>
<accession>A0A6H9WM65</accession>
<keyword evidence="3" id="KW-1185">Reference proteome</keyword>
<name>A0A6H9WM65_9MICO</name>
<dbReference type="PANTHER" id="PTHR24220">
    <property type="entry name" value="IMPORT ATP-BINDING PROTEIN"/>
    <property type="match status" value="1"/>
</dbReference>
<dbReference type="GO" id="GO:0005524">
    <property type="term" value="F:ATP binding"/>
    <property type="evidence" value="ECO:0007669"/>
    <property type="project" value="UniProtKB-KW"/>
</dbReference>
<sequence>MTVTTDGLGASTDTVAPDGAVVVRLDELVAAEAGPASFDLYAGEVTIIVSRPEDGGPALMRTVAGLRAPDAGRVTIAGRDLAVLDPEDARQARYELVGYVLRDIGLTPELTVAQNIAAPLGLVRDGRVHDGAGWLARLARSLGFEPDLQRPAGALDPGTQQRVAIARALATRPALVYADEPIARLGERDGRVVLALLRTIAHEFGIAMVICTSDPALVGSGERAIAVRDGRVVGDRRGASAEWLRRMLDGDELGVPDAGAASPDGNGSP</sequence>
<organism evidence="2 3">
    <name type="scientific">Pseudoclavibacter endophyticus</name>
    <dbReference type="NCBI Taxonomy" id="1778590"/>
    <lineage>
        <taxon>Bacteria</taxon>
        <taxon>Bacillati</taxon>
        <taxon>Actinomycetota</taxon>
        <taxon>Actinomycetes</taxon>
        <taxon>Micrococcales</taxon>
        <taxon>Microbacteriaceae</taxon>
        <taxon>Pseudoclavibacter</taxon>
    </lineage>
</organism>
<keyword evidence="2" id="KW-0067">ATP-binding</keyword>
<gene>
    <name evidence="2" type="ORF">F8O04_06900</name>
</gene>
<proteinExistence type="predicted"/>
<reference evidence="2 3" key="1">
    <citation type="submission" date="2019-09" db="EMBL/GenBank/DDBJ databases">
        <title>Phylogeny of genus Pseudoclavibacter and closely related genus.</title>
        <authorList>
            <person name="Li Y."/>
        </authorList>
    </citation>
    <scope>NUCLEOTIDE SEQUENCE [LARGE SCALE GENOMIC DNA]</scope>
    <source>
        <strain evidence="2 3">EGI 60007</strain>
    </source>
</reference>
<comment type="caution">
    <text evidence="2">The sequence shown here is derived from an EMBL/GenBank/DDBJ whole genome shotgun (WGS) entry which is preliminary data.</text>
</comment>